<feature type="transmembrane region" description="Helical" evidence="1">
    <location>
        <begin position="156"/>
        <end position="177"/>
    </location>
</feature>
<keyword evidence="1" id="KW-0812">Transmembrane</keyword>
<evidence type="ECO:0000256" key="1">
    <source>
        <dbReference type="SAM" id="Phobius"/>
    </source>
</evidence>
<comment type="caution">
    <text evidence="2">The sequence shown here is derived from an EMBL/GenBank/DDBJ whole genome shotgun (WGS) entry which is preliminary data.</text>
</comment>
<evidence type="ECO:0000313" key="3">
    <source>
        <dbReference type="Proteomes" id="UP001592531"/>
    </source>
</evidence>
<dbReference type="PANTHER" id="PTHR23523:SF2">
    <property type="entry name" value="2-NITROIMIDAZOLE TRANSPORTER"/>
    <property type="match status" value="1"/>
</dbReference>
<name>A0ABV6VVY6_9ACTN</name>
<feature type="transmembrane region" description="Helical" evidence="1">
    <location>
        <begin position="360"/>
        <end position="382"/>
    </location>
</feature>
<feature type="transmembrane region" description="Helical" evidence="1">
    <location>
        <begin position="22"/>
        <end position="42"/>
    </location>
</feature>
<protein>
    <submittedName>
        <fullName evidence="2">CynX/NimT family MFS transporter</fullName>
    </submittedName>
</protein>
<dbReference type="PANTHER" id="PTHR23523">
    <property type="match status" value="1"/>
</dbReference>
<feature type="transmembrane region" description="Helical" evidence="1">
    <location>
        <begin position="307"/>
        <end position="328"/>
    </location>
</feature>
<evidence type="ECO:0000313" key="2">
    <source>
        <dbReference type="EMBL" id="MFC1417949.1"/>
    </source>
</evidence>
<dbReference type="RefSeq" id="WP_380536553.1">
    <property type="nucleotide sequence ID" value="NZ_JBHFAB010000009.1"/>
</dbReference>
<dbReference type="Gene3D" id="1.20.1250.20">
    <property type="entry name" value="MFS general substrate transporter like domains"/>
    <property type="match status" value="2"/>
</dbReference>
<gene>
    <name evidence="2" type="ORF">ACEZDE_15050</name>
</gene>
<feature type="transmembrane region" description="Helical" evidence="1">
    <location>
        <begin position="99"/>
        <end position="116"/>
    </location>
</feature>
<dbReference type="CDD" id="cd17339">
    <property type="entry name" value="MFS_NIMT_CynX_like"/>
    <property type="match status" value="1"/>
</dbReference>
<sequence length="453" mass="44392">MSRTTLDATAGRAADVANAPSLAARIAVHPVTALVGILLVSLNMRAALSAVSPLLTDVSGTYGLSSTAGGLLTTLPVLLMGVTAPFVPRLVRTLGPERVVLGALGLLAAGVGLRVLPGAPALFGGSMVIGSAIALLNVTLPGLVKRDFPDRAAAMTGVYSTAMIVGATLAAALSVPMEHAFGGWRGSMASWAVLALFAGAAWLPQVRRLPRRLGSGAAAGAGAGAGAEAAAGAGATAGAGAGAAGAGAAAGAGTGAAAGAVVGVWRHPMAWQLAVYMGMMSLLSYTLIAWMPTILTDQGMDRGTAGAVFAFCNLVQVGGAFLVPLLAGRMTSQRALVAVMVGCNVAGITGLILAPVGGAWLWAALLGVAQGGGFGLALAMIVLRSGGATVASQLSGMSQMVGYFIAACGPVGFGALHQLTDGWGLPLALLLGCCGIALVAGLGAGRARTLRAG</sequence>
<feature type="transmembrane region" description="Helical" evidence="1">
    <location>
        <begin position="394"/>
        <end position="417"/>
    </location>
</feature>
<dbReference type="InterPro" id="IPR011701">
    <property type="entry name" value="MFS"/>
</dbReference>
<feature type="transmembrane region" description="Helical" evidence="1">
    <location>
        <begin position="122"/>
        <end position="144"/>
    </location>
</feature>
<dbReference type="Pfam" id="PF07690">
    <property type="entry name" value="MFS_1"/>
    <property type="match status" value="1"/>
</dbReference>
<feature type="transmembrane region" description="Helical" evidence="1">
    <location>
        <begin position="423"/>
        <end position="444"/>
    </location>
</feature>
<feature type="transmembrane region" description="Helical" evidence="1">
    <location>
        <begin position="273"/>
        <end position="295"/>
    </location>
</feature>
<dbReference type="InterPro" id="IPR052524">
    <property type="entry name" value="MFS_Cyanate_Porter"/>
</dbReference>
<dbReference type="Proteomes" id="UP001592531">
    <property type="component" value="Unassembled WGS sequence"/>
</dbReference>
<dbReference type="InterPro" id="IPR036259">
    <property type="entry name" value="MFS_trans_sf"/>
</dbReference>
<reference evidence="2 3" key="1">
    <citation type="submission" date="2024-09" db="EMBL/GenBank/DDBJ databases">
        <authorList>
            <person name="Lee S.D."/>
        </authorList>
    </citation>
    <scope>NUCLEOTIDE SEQUENCE [LARGE SCALE GENOMIC DNA]</scope>
    <source>
        <strain evidence="2 3">N8-3</strain>
    </source>
</reference>
<feature type="transmembrane region" description="Helical" evidence="1">
    <location>
        <begin position="335"/>
        <end position="354"/>
    </location>
</feature>
<accession>A0ABV6VVY6</accession>
<proteinExistence type="predicted"/>
<keyword evidence="3" id="KW-1185">Reference proteome</keyword>
<organism evidence="2 3">
    <name type="scientific">Streptacidiphilus cavernicola</name>
    <dbReference type="NCBI Taxonomy" id="3342716"/>
    <lineage>
        <taxon>Bacteria</taxon>
        <taxon>Bacillati</taxon>
        <taxon>Actinomycetota</taxon>
        <taxon>Actinomycetes</taxon>
        <taxon>Kitasatosporales</taxon>
        <taxon>Streptomycetaceae</taxon>
        <taxon>Streptacidiphilus</taxon>
    </lineage>
</organism>
<keyword evidence="1" id="KW-1133">Transmembrane helix</keyword>
<dbReference type="SUPFAM" id="SSF103473">
    <property type="entry name" value="MFS general substrate transporter"/>
    <property type="match status" value="1"/>
</dbReference>
<feature type="transmembrane region" description="Helical" evidence="1">
    <location>
        <begin position="62"/>
        <end position="87"/>
    </location>
</feature>
<feature type="transmembrane region" description="Helical" evidence="1">
    <location>
        <begin position="183"/>
        <end position="203"/>
    </location>
</feature>
<keyword evidence="1" id="KW-0472">Membrane</keyword>
<dbReference type="EMBL" id="JBHFAB010000009">
    <property type="protein sequence ID" value="MFC1417949.1"/>
    <property type="molecule type" value="Genomic_DNA"/>
</dbReference>